<dbReference type="SUPFAM" id="SSF47819">
    <property type="entry name" value="HRDC-like"/>
    <property type="match status" value="1"/>
</dbReference>
<dbReference type="STRING" id="940295.EYM_03150"/>
<dbReference type="InterPro" id="IPR005574">
    <property type="entry name" value="Rpb4/RPC9"/>
</dbReference>
<protein>
    <recommendedName>
        <fullName evidence="3">DNA-directed RNA polymerase subunit F</fullName>
    </recommendedName>
</protein>
<dbReference type="RefSeq" id="WP_075049621.1">
    <property type="nucleotide sequence ID" value="NZ_CP006867.1"/>
</dbReference>
<dbReference type="Pfam" id="PF03874">
    <property type="entry name" value="RNA_pol_Rpb4"/>
    <property type="match status" value="1"/>
</dbReference>
<keyword evidence="2" id="KW-1185">Reference proteome</keyword>
<dbReference type="KEGG" id="iis:EYM_03150"/>
<dbReference type="InterPro" id="IPR044876">
    <property type="entry name" value="HRDC_dom_sf"/>
</dbReference>
<dbReference type="AlphaFoldDB" id="A0A0U3FRB6"/>
<evidence type="ECO:0000313" key="2">
    <source>
        <dbReference type="Proteomes" id="UP000060778"/>
    </source>
</evidence>
<gene>
    <name evidence="1" type="ORF">EYM_03150</name>
</gene>
<dbReference type="Proteomes" id="UP000060778">
    <property type="component" value="Chromosome"/>
</dbReference>
<dbReference type="OrthoDB" id="379940at2157"/>
<accession>A0A0U3FRB6</accession>
<dbReference type="Gene3D" id="1.10.150.80">
    <property type="entry name" value="HRDC domain"/>
    <property type="match status" value="1"/>
</dbReference>
<evidence type="ECO:0000313" key="1">
    <source>
        <dbReference type="EMBL" id="ALU12391.1"/>
    </source>
</evidence>
<sequence length="93" mass="10726">MGPEVSKLEYRPLDSAVRILREFVKCSVDKVRELDEFLKNLNLEEEVRVVIENICPTNKGLLRVLLDISSDVELTEEELDLIVEKVKELLGEE</sequence>
<dbReference type="InterPro" id="IPR010997">
    <property type="entry name" value="HRDC-like_sf"/>
</dbReference>
<evidence type="ECO:0008006" key="3">
    <source>
        <dbReference type="Google" id="ProtNLM"/>
    </source>
</evidence>
<reference evidence="1 2" key="1">
    <citation type="submission" date="2013-11" db="EMBL/GenBank/DDBJ databases">
        <title>Comparative genomics of Ignicoccus.</title>
        <authorList>
            <person name="Podar M."/>
        </authorList>
    </citation>
    <scope>NUCLEOTIDE SEQUENCE [LARGE SCALE GENOMIC DNA]</scope>
    <source>
        <strain evidence="1 2">DSM 13165</strain>
    </source>
</reference>
<dbReference type="EMBL" id="CP006867">
    <property type="protein sequence ID" value="ALU12391.1"/>
    <property type="molecule type" value="Genomic_DNA"/>
</dbReference>
<dbReference type="GO" id="GO:0000166">
    <property type="term" value="F:nucleotide binding"/>
    <property type="evidence" value="ECO:0007669"/>
    <property type="project" value="InterPro"/>
</dbReference>
<proteinExistence type="predicted"/>
<dbReference type="GeneID" id="30680024"/>
<organism evidence="1 2">
    <name type="scientific">Ignicoccus islandicus DSM 13165</name>
    <dbReference type="NCBI Taxonomy" id="940295"/>
    <lineage>
        <taxon>Archaea</taxon>
        <taxon>Thermoproteota</taxon>
        <taxon>Thermoprotei</taxon>
        <taxon>Desulfurococcales</taxon>
        <taxon>Desulfurococcaceae</taxon>
        <taxon>Ignicoccus</taxon>
    </lineage>
</organism>
<name>A0A0U3FRB6_9CREN</name>